<dbReference type="Proteomes" id="UP001189429">
    <property type="component" value="Unassembled WGS sequence"/>
</dbReference>
<sequence length="371" mass="41805">MIWPRMGVAALVLSALNACVASGLLLPWDGDFVVDELGVGDPEGDDPTVDPSSLRSWNLQHPYEATSPDFYVKLQDEMTERHAAVAKSHAGAQHGRPPPPKSIDIAFSLTEGADLPAWAHDILSGSWGIGLSLTVYVKTDGLGRDEEVVLERRRGFEKVAIANLGRNEHAYVKHLARRYNTFPDVQILTKTNGVSPDMIRSMVDANRNGSYGFISHPWVFQRRYLTVRCDSAWENHALFPEFCHGNTGSGTIRPVKELPGWLEIHPARVQPDHCDLSWPLFNRQGRLPFLHETHGEGTFSIRRDVLAQFPHDWYLTWSNLTYRCASPGYLGKHHDDAMMEVFPLVFSKERYMSDFPVYHISPSTVALYDKN</sequence>
<gene>
    <name evidence="2" type="ORF">PCOR1329_LOCUS15616</name>
</gene>
<evidence type="ECO:0008006" key="4">
    <source>
        <dbReference type="Google" id="ProtNLM"/>
    </source>
</evidence>
<comment type="caution">
    <text evidence="2">The sequence shown here is derived from an EMBL/GenBank/DDBJ whole genome shotgun (WGS) entry which is preliminary data.</text>
</comment>
<protein>
    <recommendedName>
        <fullName evidence="4">Protein xylosyltransferase</fullName>
    </recommendedName>
</protein>
<name>A0ABN9QZS6_9DINO</name>
<accession>A0ABN9QZS6</accession>
<feature type="signal peptide" evidence="1">
    <location>
        <begin position="1"/>
        <end position="21"/>
    </location>
</feature>
<feature type="chain" id="PRO_5046805488" description="Protein xylosyltransferase" evidence="1">
    <location>
        <begin position="22"/>
        <end position="371"/>
    </location>
</feature>
<organism evidence="2 3">
    <name type="scientific">Prorocentrum cordatum</name>
    <dbReference type="NCBI Taxonomy" id="2364126"/>
    <lineage>
        <taxon>Eukaryota</taxon>
        <taxon>Sar</taxon>
        <taxon>Alveolata</taxon>
        <taxon>Dinophyceae</taxon>
        <taxon>Prorocentrales</taxon>
        <taxon>Prorocentraceae</taxon>
        <taxon>Prorocentrum</taxon>
    </lineage>
</organism>
<evidence type="ECO:0000313" key="3">
    <source>
        <dbReference type="Proteomes" id="UP001189429"/>
    </source>
</evidence>
<dbReference type="EMBL" id="CAUYUJ010004737">
    <property type="protein sequence ID" value="CAK0810778.1"/>
    <property type="molecule type" value="Genomic_DNA"/>
</dbReference>
<evidence type="ECO:0000256" key="1">
    <source>
        <dbReference type="SAM" id="SignalP"/>
    </source>
</evidence>
<proteinExistence type="predicted"/>
<reference evidence="2" key="1">
    <citation type="submission" date="2023-10" db="EMBL/GenBank/DDBJ databases">
        <authorList>
            <person name="Chen Y."/>
            <person name="Shah S."/>
            <person name="Dougan E. K."/>
            <person name="Thang M."/>
            <person name="Chan C."/>
        </authorList>
    </citation>
    <scope>NUCLEOTIDE SEQUENCE [LARGE SCALE GENOMIC DNA]</scope>
</reference>
<keyword evidence="3" id="KW-1185">Reference proteome</keyword>
<evidence type="ECO:0000313" key="2">
    <source>
        <dbReference type="EMBL" id="CAK0810778.1"/>
    </source>
</evidence>
<keyword evidence="1" id="KW-0732">Signal</keyword>